<feature type="region of interest" description="Disordered" evidence="1">
    <location>
        <begin position="108"/>
        <end position="140"/>
    </location>
</feature>
<reference evidence="2" key="1">
    <citation type="submission" date="2019-06" db="EMBL/GenBank/DDBJ databases">
        <title>Genomics analysis of Aphanomyces spp. identifies a new class of oomycete effector associated with host adaptation.</title>
        <authorList>
            <person name="Gaulin E."/>
        </authorList>
    </citation>
    <scope>NUCLEOTIDE SEQUENCE</scope>
    <source>
        <strain evidence="2">CBS 578.67</strain>
    </source>
</reference>
<sequence length="202" mass="22048">MKLVWLPVRLLDANSPGENPTPRSAVAATTVDAAMELNAAAGNLACPALAEGDMADGLAGMGEPPRLRRRLLPWSRRLRRPLNCQPRLQPERFRIVSLRAILPLSGVSNPRQRMDLSDGPTANTTPTPNQLHPSSTTSTTRRTYAETLAGAAARTNNPKYRPVYARPTGEMLEKLIQLADGESIDDDTMLLAIEEACPFKVR</sequence>
<name>A0A6A4Z6V3_9STRA</name>
<evidence type="ECO:0000313" key="2">
    <source>
        <dbReference type="EMBL" id="KAF0708782.1"/>
    </source>
</evidence>
<feature type="non-terminal residue" evidence="2">
    <location>
        <position position="202"/>
    </location>
</feature>
<gene>
    <name evidence="2" type="ORF">As57867_006200</name>
</gene>
<protein>
    <submittedName>
        <fullName evidence="2">Uncharacterized protein</fullName>
    </submittedName>
</protein>
<comment type="caution">
    <text evidence="2">The sequence shown here is derived from an EMBL/GenBank/DDBJ whole genome shotgun (WGS) entry which is preliminary data.</text>
</comment>
<accession>A0A6A4Z6V3</accession>
<dbReference type="EMBL" id="VJMH01002436">
    <property type="protein sequence ID" value="KAF0708782.1"/>
    <property type="molecule type" value="Genomic_DNA"/>
</dbReference>
<feature type="compositionally biased region" description="Polar residues" evidence="1">
    <location>
        <begin position="120"/>
        <end position="133"/>
    </location>
</feature>
<organism evidence="2">
    <name type="scientific">Aphanomyces stellatus</name>
    <dbReference type="NCBI Taxonomy" id="120398"/>
    <lineage>
        <taxon>Eukaryota</taxon>
        <taxon>Sar</taxon>
        <taxon>Stramenopiles</taxon>
        <taxon>Oomycota</taxon>
        <taxon>Saprolegniomycetes</taxon>
        <taxon>Saprolegniales</taxon>
        <taxon>Verrucalvaceae</taxon>
        <taxon>Aphanomyces</taxon>
    </lineage>
</organism>
<dbReference type="AlphaFoldDB" id="A0A6A4Z6V3"/>
<evidence type="ECO:0000256" key="1">
    <source>
        <dbReference type="SAM" id="MobiDB-lite"/>
    </source>
</evidence>
<proteinExistence type="predicted"/>